<accession>A0AA38NZP6</accession>
<evidence type="ECO:0000256" key="5">
    <source>
        <dbReference type="ARBA" id="ARBA00023212"/>
    </source>
</evidence>
<dbReference type="GO" id="GO:0007020">
    <property type="term" value="P:microtubule nucleation"/>
    <property type="evidence" value="ECO:0007669"/>
    <property type="project" value="InterPro"/>
</dbReference>
<feature type="compositionally biased region" description="Basic residues" evidence="6">
    <location>
        <begin position="1066"/>
        <end position="1078"/>
    </location>
</feature>
<evidence type="ECO:0000256" key="4">
    <source>
        <dbReference type="ARBA" id="ARBA00022701"/>
    </source>
</evidence>
<dbReference type="EMBL" id="MU806683">
    <property type="protein sequence ID" value="KAJ3833500.1"/>
    <property type="molecule type" value="Genomic_DNA"/>
</dbReference>
<dbReference type="GO" id="GO:0005816">
    <property type="term" value="C:spindle pole body"/>
    <property type="evidence" value="ECO:0007669"/>
    <property type="project" value="UniProtKB-ARBA"/>
</dbReference>
<dbReference type="Pfam" id="PF04130">
    <property type="entry name" value="GCP_C_terminal"/>
    <property type="match status" value="1"/>
</dbReference>
<comment type="similarity">
    <text evidence="2">Belongs to the TUBGCP family.</text>
</comment>
<dbReference type="Gene3D" id="1.20.120.1900">
    <property type="entry name" value="Gamma-tubulin complex, C-terminal domain"/>
    <property type="match status" value="1"/>
</dbReference>
<sequence length="1171" mass="131472">MTSTGSISSLLRRPQSSASQYLASDFKHHESTATVSALARPSSSISLRPTSRASYRPKSRQHKLTAAKLLPLCEDVVRKILGQPGEVDEEHEKKYHEMVDWSVKQLGMESTNKAALVLDMEAVDKMVHGHVEKGRVKSQDMLADALERCFGQLKEVAEGEHDLDDEIKLALSSPPQSSTLTHASIYLHSLDNPPSTTEDDRLTWKKILEEDPYEGDHWIGVPGGIPLPRKRKSSVHASEADDSEFLDDLDTSPSLSPLRSDDLALDDTDSEKETFKDSDNTPDINPPAGVTVDVSHKPLYTTYAYRKELEDLRSKQYWQSDWRMSSAITLQKRGTFDIGDASTLGSFNRPTGPTLQRILPKSTSSEQLPLELVLSVDRHIREQDAVREVFIALQGRENVLYDQDFKTTTSTPKLLHFSLASQQSLLDHIGDSCRTIQSLRRFTSSIMHHSSVAHSSPKQTISAMDRMRIGRAAKITRTLEAFADAIDTEIRSLEVWCSIREEAWLRALNGLTPNPTTHFESELDDQGLIVSLLGTEKALRDQFEDSFNAMLKIVIQVVGEPQDDEWTLPTQTPSSITTLLLDTLFSAVQLRLERGNQVTAATLTRVFVRSAEPIWRMVGRWISHGFEMNSGHSQTLSEVGKGGLDEEFFIEWNGIGIELGVIGLLDPDFWQEGYCLRGDTSSSSVSISDTNQSPTSTQTQGRIPNFLKHVAVTVLESGKAMGLLSALGADVQVLESAEAHFIRDYEWPSFQKLVADEPSGPSEDSQFDSNALFAVSVDQLSRRIYDKLAPYCHATGSLLAKVIIEECDFWIHLRAIESVFLMQRGDIISDFADILFAKMDSKQNWTDFHFLNTAFTEIIAASNNASSVEEFIEISLFRLSYKVTGFKEKNALRTVKAFDGLSLEYLIPFPLTYTFTPRNMQIYAEIFVFLLQIRRAKDLLEKILVRGASSRNAGLKAFYAMRSRLNWFVNTFLNFLTTYVIQTQALSLHKTLAEAQAQSFDQVIKIHEDHLQKLHSRCLLQTKTNALYQAILSVLDMTMTFNELFGAFAGDMTLHDISGHSIMLKHHRSRRQRRRRKNGIGFSNSMNLSYETSESERERDEDQADYSYSVSINASTFAEGDDLSTKLHKMSTDLDGLVRFIRRGIETLAGGTSDASTTFGILAFALQDWDL</sequence>
<dbReference type="GO" id="GO:0051225">
    <property type="term" value="P:spindle assembly"/>
    <property type="evidence" value="ECO:0007669"/>
    <property type="project" value="TreeGrafter"/>
</dbReference>
<protein>
    <submittedName>
        <fullName evidence="9">Spc98 family-domain-containing protein</fullName>
    </submittedName>
</protein>
<feature type="compositionally biased region" description="Polar residues" evidence="6">
    <location>
        <begin position="689"/>
        <end position="700"/>
    </location>
</feature>
<dbReference type="GO" id="GO:0000278">
    <property type="term" value="P:mitotic cell cycle"/>
    <property type="evidence" value="ECO:0007669"/>
    <property type="project" value="TreeGrafter"/>
</dbReference>
<comment type="subcellular location">
    <subcellularLocation>
        <location evidence="1">Cytoplasm</location>
        <location evidence="1">Cytoskeleton</location>
    </subcellularLocation>
</comment>
<evidence type="ECO:0000256" key="3">
    <source>
        <dbReference type="ARBA" id="ARBA00022490"/>
    </source>
</evidence>
<proteinExistence type="inferred from homology"/>
<dbReference type="Pfam" id="PF17681">
    <property type="entry name" value="GCP_N_terminal"/>
    <property type="match status" value="1"/>
</dbReference>
<name>A0AA38NZP6_9AGAR</name>
<keyword evidence="3" id="KW-0963">Cytoplasm</keyword>
<feature type="region of interest" description="Disordered" evidence="6">
    <location>
        <begin position="215"/>
        <end position="292"/>
    </location>
</feature>
<dbReference type="InterPro" id="IPR041470">
    <property type="entry name" value="GCP_N"/>
</dbReference>
<reference evidence="9" key="1">
    <citation type="submission" date="2022-08" db="EMBL/GenBank/DDBJ databases">
        <authorList>
            <consortium name="DOE Joint Genome Institute"/>
            <person name="Min B."/>
            <person name="Riley R."/>
            <person name="Sierra-Patev S."/>
            <person name="Naranjo-Ortiz M."/>
            <person name="Looney B."/>
            <person name="Konkel Z."/>
            <person name="Slot J.C."/>
            <person name="Sakamoto Y."/>
            <person name="Steenwyk J.L."/>
            <person name="Rokas A."/>
            <person name="Carro J."/>
            <person name="Camarero S."/>
            <person name="Ferreira P."/>
            <person name="Molpeceres G."/>
            <person name="Ruiz-Duenas F.J."/>
            <person name="Serrano A."/>
            <person name="Henrissat B."/>
            <person name="Drula E."/>
            <person name="Hughes K.W."/>
            <person name="Mata J.L."/>
            <person name="Ishikawa N.K."/>
            <person name="Vargas-Isla R."/>
            <person name="Ushijima S."/>
            <person name="Smith C.A."/>
            <person name="Ahrendt S."/>
            <person name="Andreopoulos W."/>
            <person name="He G."/>
            <person name="Labutti K."/>
            <person name="Lipzen A."/>
            <person name="Ng V."/>
            <person name="Sandor L."/>
            <person name="Barry K."/>
            <person name="Martinez A.T."/>
            <person name="Xiao Y."/>
            <person name="Gibbons J.G."/>
            <person name="Terashima K."/>
            <person name="Hibbett D.S."/>
            <person name="Grigoriev I.V."/>
        </authorList>
    </citation>
    <scope>NUCLEOTIDE SEQUENCE</scope>
    <source>
        <strain evidence="9">TFB9207</strain>
    </source>
</reference>
<evidence type="ECO:0000313" key="9">
    <source>
        <dbReference type="EMBL" id="KAJ3833500.1"/>
    </source>
</evidence>
<keyword evidence="10" id="KW-1185">Reference proteome</keyword>
<feature type="domain" description="Gamma tubulin complex component protein N-terminal" evidence="8">
    <location>
        <begin position="386"/>
        <end position="743"/>
    </location>
</feature>
<evidence type="ECO:0000256" key="2">
    <source>
        <dbReference type="ARBA" id="ARBA00010337"/>
    </source>
</evidence>
<feature type="compositionally biased region" description="Polar residues" evidence="6">
    <location>
        <begin position="1081"/>
        <end position="1092"/>
    </location>
</feature>
<dbReference type="InterPro" id="IPR040457">
    <property type="entry name" value="GCP_C"/>
</dbReference>
<dbReference type="AlphaFoldDB" id="A0AA38NZP6"/>
<dbReference type="GO" id="GO:0051321">
    <property type="term" value="P:meiotic cell cycle"/>
    <property type="evidence" value="ECO:0007669"/>
    <property type="project" value="TreeGrafter"/>
</dbReference>
<dbReference type="PANTHER" id="PTHR19302">
    <property type="entry name" value="GAMMA TUBULIN COMPLEX PROTEIN"/>
    <property type="match status" value="1"/>
</dbReference>
<comment type="caution">
    <text evidence="9">The sequence shown here is derived from an EMBL/GenBank/DDBJ whole genome shotgun (WGS) entry which is preliminary data.</text>
</comment>
<dbReference type="Proteomes" id="UP001163846">
    <property type="component" value="Unassembled WGS sequence"/>
</dbReference>
<dbReference type="GO" id="GO:0005874">
    <property type="term" value="C:microtubule"/>
    <property type="evidence" value="ECO:0007669"/>
    <property type="project" value="UniProtKB-KW"/>
</dbReference>
<dbReference type="InterPro" id="IPR007259">
    <property type="entry name" value="GCP"/>
</dbReference>
<dbReference type="PANTHER" id="PTHR19302:SF33">
    <property type="entry name" value="GAMMA-TUBULIN COMPLEX COMPONENT 5"/>
    <property type="match status" value="1"/>
</dbReference>
<dbReference type="GO" id="GO:0000930">
    <property type="term" value="C:gamma-tubulin complex"/>
    <property type="evidence" value="ECO:0007669"/>
    <property type="project" value="TreeGrafter"/>
</dbReference>
<dbReference type="InterPro" id="IPR042241">
    <property type="entry name" value="GCP_C_sf"/>
</dbReference>
<dbReference type="GO" id="GO:0000922">
    <property type="term" value="C:spindle pole"/>
    <property type="evidence" value="ECO:0007669"/>
    <property type="project" value="InterPro"/>
</dbReference>
<feature type="region of interest" description="Disordered" evidence="6">
    <location>
        <begin position="32"/>
        <end position="60"/>
    </location>
</feature>
<feature type="region of interest" description="Disordered" evidence="6">
    <location>
        <begin position="1066"/>
        <end position="1104"/>
    </location>
</feature>
<evidence type="ECO:0000259" key="8">
    <source>
        <dbReference type="Pfam" id="PF17681"/>
    </source>
</evidence>
<feature type="domain" description="Gamma tubulin complex component C-terminal" evidence="7">
    <location>
        <begin position="812"/>
        <end position="1067"/>
    </location>
</feature>
<feature type="region of interest" description="Disordered" evidence="6">
    <location>
        <begin position="680"/>
        <end position="700"/>
    </location>
</feature>
<gene>
    <name evidence="9" type="ORF">F5878DRAFT_645891</name>
</gene>
<feature type="compositionally biased region" description="Acidic residues" evidence="6">
    <location>
        <begin position="240"/>
        <end position="250"/>
    </location>
</feature>
<evidence type="ECO:0000313" key="10">
    <source>
        <dbReference type="Proteomes" id="UP001163846"/>
    </source>
</evidence>
<keyword evidence="5" id="KW-0206">Cytoskeleton</keyword>
<feature type="compositionally biased region" description="Polar residues" evidence="6">
    <location>
        <begin position="41"/>
        <end position="53"/>
    </location>
</feature>
<evidence type="ECO:0000256" key="1">
    <source>
        <dbReference type="ARBA" id="ARBA00004245"/>
    </source>
</evidence>
<dbReference type="GO" id="GO:0043015">
    <property type="term" value="F:gamma-tubulin binding"/>
    <property type="evidence" value="ECO:0007669"/>
    <property type="project" value="InterPro"/>
</dbReference>
<evidence type="ECO:0000259" key="7">
    <source>
        <dbReference type="Pfam" id="PF04130"/>
    </source>
</evidence>
<dbReference type="GO" id="GO:0051011">
    <property type="term" value="F:microtubule minus-end binding"/>
    <property type="evidence" value="ECO:0007669"/>
    <property type="project" value="TreeGrafter"/>
</dbReference>
<organism evidence="9 10">
    <name type="scientific">Lentinula raphanica</name>
    <dbReference type="NCBI Taxonomy" id="153919"/>
    <lineage>
        <taxon>Eukaryota</taxon>
        <taxon>Fungi</taxon>
        <taxon>Dikarya</taxon>
        <taxon>Basidiomycota</taxon>
        <taxon>Agaricomycotina</taxon>
        <taxon>Agaricomycetes</taxon>
        <taxon>Agaricomycetidae</taxon>
        <taxon>Agaricales</taxon>
        <taxon>Marasmiineae</taxon>
        <taxon>Omphalotaceae</taxon>
        <taxon>Lentinula</taxon>
    </lineage>
</organism>
<keyword evidence="4" id="KW-0493">Microtubule</keyword>
<dbReference type="GO" id="GO:0031122">
    <property type="term" value="P:cytoplasmic microtubule organization"/>
    <property type="evidence" value="ECO:0007669"/>
    <property type="project" value="TreeGrafter"/>
</dbReference>
<evidence type="ECO:0000256" key="6">
    <source>
        <dbReference type="SAM" id="MobiDB-lite"/>
    </source>
</evidence>